<evidence type="ECO:0000313" key="4">
    <source>
        <dbReference type="EMBL" id="GIH42032.1"/>
    </source>
</evidence>
<evidence type="ECO:0008006" key="6">
    <source>
        <dbReference type="Google" id="ProtNLM"/>
    </source>
</evidence>
<gene>
    <name evidence="4" type="ORF">Mco01_50320</name>
</gene>
<keyword evidence="5" id="KW-1185">Reference proteome</keyword>
<name>A0ABQ4G4M5_9ACTN</name>
<evidence type="ECO:0000313" key="5">
    <source>
        <dbReference type="Proteomes" id="UP000603904"/>
    </source>
</evidence>
<feature type="transmembrane region" description="Helical" evidence="2">
    <location>
        <begin position="186"/>
        <end position="206"/>
    </location>
</feature>
<dbReference type="Proteomes" id="UP000603904">
    <property type="component" value="Unassembled WGS sequence"/>
</dbReference>
<comment type="caution">
    <text evidence="4">The sequence shown here is derived from an EMBL/GenBank/DDBJ whole genome shotgun (WGS) entry which is preliminary data.</text>
</comment>
<keyword evidence="2" id="KW-1133">Transmembrane helix</keyword>
<keyword evidence="2" id="KW-0812">Transmembrane</keyword>
<proteinExistence type="predicted"/>
<organism evidence="4 5">
    <name type="scientific">Microbispora corallina</name>
    <dbReference type="NCBI Taxonomy" id="83302"/>
    <lineage>
        <taxon>Bacteria</taxon>
        <taxon>Bacillati</taxon>
        <taxon>Actinomycetota</taxon>
        <taxon>Actinomycetes</taxon>
        <taxon>Streptosporangiales</taxon>
        <taxon>Streptosporangiaceae</taxon>
        <taxon>Microbispora</taxon>
    </lineage>
</organism>
<keyword evidence="2" id="KW-0472">Membrane</keyword>
<evidence type="ECO:0000256" key="1">
    <source>
        <dbReference type="SAM" id="MobiDB-lite"/>
    </source>
</evidence>
<feature type="region of interest" description="Disordered" evidence="1">
    <location>
        <begin position="157"/>
        <end position="182"/>
    </location>
</feature>
<dbReference type="PROSITE" id="PS51257">
    <property type="entry name" value="PROKAR_LIPOPROTEIN"/>
    <property type="match status" value="1"/>
</dbReference>
<sequence>MSRVTQVAVAGLMLLGAVGCSARADSSVAASPTITLTPALPSPAVTISRQDIRVTVDPARITGGSTKSIHITAGCPLPQGGPEYRATARSDAFTGLVTLVPPQTSSTTTPTPAATVPEVRGSATIKADAKPGGYRVQVRCEATNDIGGASFRIVAPSATHTRIPTRAPHAGGGGTAAGGPADDSSLPTGATFLVILAALAVGVGVVRRRSGA</sequence>
<feature type="signal peptide" evidence="3">
    <location>
        <begin position="1"/>
        <end position="24"/>
    </location>
</feature>
<accession>A0ABQ4G4M5</accession>
<protein>
    <recommendedName>
        <fullName evidence="6">Gram-positive cocci surface proteins LPxTG domain-containing protein</fullName>
    </recommendedName>
</protein>
<evidence type="ECO:0000256" key="3">
    <source>
        <dbReference type="SAM" id="SignalP"/>
    </source>
</evidence>
<keyword evidence="3" id="KW-0732">Signal</keyword>
<dbReference type="RefSeq" id="WP_239103893.1">
    <property type="nucleotide sequence ID" value="NZ_BAAAGP010000021.1"/>
</dbReference>
<feature type="chain" id="PRO_5046220153" description="Gram-positive cocci surface proteins LPxTG domain-containing protein" evidence="3">
    <location>
        <begin position="25"/>
        <end position="212"/>
    </location>
</feature>
<reference evidence="4 5" key="1">
    <citation type="submission" date="2021-01" db="EMBL/GenBank/DDBJ databases">
        <title>Whole genome shotgun sequence of Microbispora corallina NBRC 16416.</title>
        <authorList>
            <person name="Komaki H."/>
            <person name="Tamura T."/>
        </authorList>
    </citation>
    <scope>NUCLEOTIDE SEQUENCE [LARGE SCALE GENOMIC DNA]</scope>
    <source>
        <strain evidence="4 5">NBRC 16416</strain>
    </source>
</reference>
<dbReference type="EMBL" id="BOOC01000027">
    <property type="protein sequence ID" value="GIH42032.1"/>
    <property type="molecule type" value="Genomic_DNA"/>
</dbReference>
<evidence type="ECO:0000256" key="2">
    <source>
        <dbReference type="SAM" id="Phobius"/>
    </source>
</evidence>